<dbReference type="EMBL" id="JASAOF010000002">
    <property type="protein sequence ID" value="MDI2028073.1"/>
    <property type="molecule type" value="Genomic_DNA"/>
</dbReference>
<comment type="caution">
    <text evidence="2">The sequence shown here is derived from an EMBL/GenBank/DDBJ whole genome shotgun (WGS) entry which is preliminary data.</text>
</comment>
<proteinExistence type="predicted"/>
<keyword evidence="1" id="KW-0812">Transmembrane</keyword>
<dbReference type="Proteomes" id="UP001237595">
    <property type="component" value="Unassembled WGS sequence"/>
</dbReference>
<feature type="transmembrane region" description="Helical" evidence="1">
    <location>
        <begin position="49"/>
        <end position="67"/>
    </location>
</feature>
<keyword evidence="1" id="KW-1133">Transmembrane helix</keyword>
<name>A0ABT6PK85_9PSEU</name>
<feature type="transmembrane region" description="Helical" evidence="1">
    <location>
        <begin position="25"/>
        <end position="43"/>
    </location>
</feature>
<sequence>MPDDATRIVARVSGSAMRMSRKVKILLWSTFAICVVTNAVTSFAQRPPAVPFLLGLLTTACAVALFAQHRRR</sequence>
<gene>
    <name evidence="2" type="ORF">QFW96_05605</name>
</gene>
<organism evidence="2 3">
    <name type="scientific">Saccharopolyspora ipomoeae</name>
    <dbReference type="NCBI Taxonomy" id="3042027"/>
    <lineage>
        <taxon>Bacteria</taxon>
        <taxon>Bacillati</taxon>
        <taxon>Actinomycetota</taxon>
        <taxon>Actinomycetes</taxon>
        <taxon>Pseudonocardiales</taxon>
        <taxon>Pseudonocardiaceae</taxon>
        <taxon>Saccharopolyspora</taxon>
    </lineage>
</organism>
<protein>
    <submittedName>
        <fullName evidence="2">Uncharacterized protein</fullName>
    </submittedName>
</protein>
<evidence type="ECO:0000313" key="3">
    <source>
        <dbReference type="Proteomes" id="UP001237595"/>
    </source>
</evidence>
<evidence type="ECO:0000256" key="1">
    <source>
        <dbReference type="SAM" id="Phobius"/>
    </source>
</evidence>
<reference evidence="2 3" key="1">
    <citation type="submission" date="2023-04" db="EMBL/GenBank/DDBJ databases">
        <title>Draft genome sequence of Saccharopolyspora sp. TS4A08 isolated from sweet potato rhizospheric soil.</title>
        <authorList>
            <person name="Suksaard P."/>
            <person name="Duangmal K."/>
        </authorList>
    </citation>
    <scope>NUCLEOTIDE SEQUENCE [LARGE SCALE GENOMIC DNA]</scope>
    <source>
        <strain evidence="2 3">TS4A08</strain>
    </source>
</reference>
<keyword evidence="3" id="KW-1185">Reference proteome</keyword>
<keyword evidence="1" id="KW-0472">Membrane</keyword>
<evidence type="ECO:0000313" key="2">
    <source>
        <dbReference type="EMBL" id="MDI2028073.1"/>
    </source>
</evidence>
<accession>A0ABT6PK85</accession>
<dbReference type="RefSeq" id="WP_281454444.1">
    <property type="nucleotide sequence ID" value="NZ_JASAOF010000002.1"/>
</dbReference>